<dbReference type="Pfam" id="PF03883">
    <property type="entry name" value="H2O2_YaaD"/>
    <property type="match status" value="1"/>
</dbReference>
<evidence type="ECO:0000313" key="2">
    <source>
        <dbReference type="Proteomes" id="UP000320085"/>
    </source>
</evidence>
<protein>
    <submittedName>
        <fullName evidence="1">Uncharacterized protein</fullName>
    </submittedName>
</protein>
<dbReference type="Proteomes" id="UP000320085">
    <property type="component" value="Unassembled WGS sequence"/>
</dbReference>
<proteinExistence type="predicted"/>
<comment type="caution">
    <text evidence="1">The sequence shown here is derived from an EMBL/GenBank/DDBJ whole genome shotgun (WGS) entry which is preliminary data.</text>
</comment>
<dbReference type="OrthoDB" id="3210767at2"/>
<dbReference type="RefSeq" id="WP_141819661.1">
    <property type="nucleotide sequence ID" value="NZ_BAAAQC010000005.1"/>
</dbReference>
<dbReference type="AlphaFoldDB" id="A0A543PTN4"/>
<organism evidence="1 2">
    <name type="scientific">Humibacillus xanthopallidus</name>
    <dbReference type="NCBI Taxonomy" id="412689"/>
    <lineage>
        <taxon>Bacteria</taxon>
        <taxon>Bacillati</taxon>
        <taxon>Actinomycetota</taxon>
        <taxon>Actinomycetes</taxon>
        <taxon>Micrococcales</taxon>
        <taxon>Intrasporangiaceae</taxon>
        <taxon>Humibacillus</taxon>
    </lineage>
</organism>
<name>A0A543PTN4_9MICO</name>
<dbReference type="EMBL" id="VFQF01000001">
    <property type="protein sequence ID" value="TQN47431.1"/>
    <property type="molecule type" value="Genomic_DNA"/>
</dbReference>
<dbReference type="InterPro" id="IPR005583">
    <property type="entry name" value="YaaA"/>
</dbReference>
<dbReference type="PANTHER" id="PTHR30283:SF4">
    <property type="entry name" value="PEROXIDE STRESS RESISTANCE PROTEIN YAAA"/>
    <property type="match status" value="1"/>
</dbReference>
<accession>A0A543PTN4</accession>
<dbReference type="GO" id="GO:0005829">
    <property type="term" value="C:cytosol"/>
    <property type="evidence" value="ECO:0007669"/>
    <property type="project" value="TreeGrafter"/>
</dbReference>
<evidence type="ECO:0000313" key="1">
    <source>
        <dbReference type="EMBL" id="TQN47431.1"/>
    </source>
</evidence>
<dbReference type="PANTHER" id="PTHR30283">
    <property type="entry name" value="PEROXIDE STRESS RESPONSE PROTEIN YAAA"/>
    <property type="match status" value="1"/>
</dbReference>
<gene>
    <name evidence="1" type="ORF">FHX52_0531</name>
</gene>
<dbReference type="GO" id="GO:0033194">
    <property type="term" value="P:response to hydroperoxide"/>
    <property type="evidence" value="ECO:0007669"/>
    <property type="project" value="TreeGrafter"/>
</dbReference>
<reference evidence="1 2" key="1">
    <citation type="submission" date="2019-06" db="EMBL/GenBank/DDBJ databases">
        <title>Sequencing the genomes of 1000 actinobacteria strains.</title>
        <authorList>
            <person name="Klenk H.-P."/>
        </authorList>
    </citation>
    <scope>NUCLEOTIDE SEQUENCE [LARGE SCALE GENOMIC DNA]</scope>
    <source>
        <strain evidence="1 2">DSM 21776</strain>
    </source>
</reference>
<sequence>MLILLPPSEGKTPARRGRPLDLTTLSFPDLNPLRESVVDAVAAVSAQPGATEVLGVSAGLVDQVLRNVDLRTAPTAAAVQVYSGVLYQALDHASLDAASKRRANRSIVVISAMFGALRLTDRVPAYRVHVSARVPGVGVLDREWRGLLAGALDAAVKPRELVVDCRSTTYAAMWRPTAERAERWVHVTVPGASHNAKHTRGLVTRELVQAEAPRSPAALAERLSAHFDVELTAPPRAGRPWTLAVQEQRPGLRGVSTDEAQQGVR</sequence>